<evidence type="ECO:0000259" key="5">
    <source>
        <dbReference type="Pfam" id="PF17827"/>
    </source>
</evidence>
<organism evidence="6 7">
    <name type="scientific">Gordonia jinhuaensis</name>
    <dbReference type="NCBI Taxonomy" id="1517702"/>
    <lineage>
        <taxon>Bacteria</taxon>
        <taxon>Bacillati</taxon>
        <taxon>Actinomycetota</taxon>
        <taxon>Actinomycetes</taxon>
        <taxon>Mycobacteriales</taxon>
        <taxon>Gordoniaceae</taxon>
        <taxon>Gordonia</taxon>
    </lineage>
</organism>
<dbReference type="InterPro" id="IPR006311">
    <property type="entry name" value="TAT_signal"/>
</dbReference>
<dbReference type="PROSITE" id="PS00092">
    <property type="entry name" value="N6_MTASE"/>
    <property type="match status" value="1"/>
</dbReference>
<dbReference type="GO" id="GO:0003676">
    <property type="term" value="F:nucleic acid binding"/>
    <property type="evidence" value="ECO:0007669"/>
    <property type="project" value="InterPro"/>
</dbReference>
<comment type="similarity">
    <text evidence="4">Belongs to the protein N5-glutamine methyltransferase family. PrmC subfamily.</text>
</comment>
<name>A0A916SSX5_9ACTN</name>
<dbReference type="NCBIfam" id="TIGR00536">
    <property type="entry name" value="hemK_fam"/>
    <property type="match status" value="1"/>
</dbReference>
<dbReference type="Pfam" id="PF03602">
    <property type="entry name" value="Cons_hypoth95"/>
    <property type="match status" value="1"/>
</dbReference>
<dbReference type="PANTHER" id="PTHR18895">
    <property type="entry name" value="HEMK METHYLTRANSFERASE"/>
    <property type="match status" value="1"/>
</dbReference>
<dbReference type="InterPro" id="IPR050320">
    <property type="entry name" value="N5-glutamine_MTase"/>
</dbReference>
<proteinExistence type="inferred from homology"/>
<protein>
    <recommendedName>
        <fullName evidence="4">Release factor glutamine methyltransferase</fullName>
        <shortName evidence="4">RF MTase</shortName>
        <ecNumber evidence="4">2.1.1.297</ecNumber>
    </recommendedName>
    <alternativeName>
        <fullName evidence="4">N5-glutamine methyltransferase PrmC</fullName>
    </alternativeName>
    <alternativeName>
        <fullName evidence="4">Protein-(glutamine-N5) MTase PrmC</fullName>
    </alternativeName>
    <alternativeName>
        <fullName evidence="4">Protein-glutamine N-methyltransferase PrmC</fullName>
    </alternativeName>
</protein>
<evidence type="ECO:0000256" key="2">
    <source>
        <dbReference type="ARBA" id="ARBA00022679"/>
    </source>
</evidence>
<comment type="function">
    <text evidence="4">Methylates the class 1 translation termination release factors RF1/PrfA and RF2/PrfB on the glutamine residue of the universally conserved GGQ motif.</text>
</comment>
<dbReference type="GO" id="GO:0102559">
    <property type="term" value="F:peptide chain release factor N(5)-glutamine methyltransferase activity"/>
    <property type="evidence" value="ECO:0007669"/>
    <property type="project" value="UniProtKB-EC"/>
</dbReference>
<reference evidence="6" key="1">
    <citation type="journal article" date="2014" name="Int. J. Syst. Evol. Microbiol.">
        <title>Complete genome sequence of Corynebacterium casei LMG S-19264T (=DSM 44701T), isolated from a smear-ripened cheese.</title>
        <authorList>
            <consortium name="US DOE Joint Genome Institute (JGI-PGF)"/>
            <person name="Walter F."/>
            <person name="Albersmeier A."/>
            <person name="Kalinowski J."/>
            <person name="Ruckert C."/>
        </authorList>
    </citation>
    <scope>NUCLEOTIDE SEQUENCE</scope>
    <source>
        <strain evidence="6">CGMCC 1.12827</strain>
    </source>
</reference>
<comment type="caution">
    <text evidence="4">Lacks conserved residue(s) required for the propagation of feature annotation.</text>
</comment>
<dbReference type="HAMAP" id="MF_02126">
    <property type="entry name" value="RF_methyltr_PrmC"/>
    <property type="match status" value="1"/>
</dbReference>
<sequence length="302" mass="31336">MSPEPATPHPVGTDPAGEQRRSLLAVATRTLAAAGIDSAAAEASLLLAHTLGVEPGRLILVDVVDSEMSRSFLDLVARRSAHTPLQHLTGRAHFGGVDLAVGPGVFIPRPETELLLEWAAPSLTAASVAVDLCSGSGALALGMAASARQLRVHAVENSASALEWLRRNVSEAGEAGERVAVHDADVTDRELPVRLGLHGAVDVVLTNPPYIPVTDELPADVEGHDPHEALFGGGDGMAVITPMIGVIADLLRDGGVVALEHDDSTAHAVIAAFAAEGAFADVTAHRDLAGRPRFVTARRTGR</sequence>
<keyword evidence="3 4" id="KW-0949">S-adenosyl-L-methionine</keyword>
<dbReference type="InterPro" id="IPR029063">
    <property type="entry name" value="SAM-dependent_MTases_sf"/>
</dbReference>
<dbReference type="SUPFAM" id="SSF53335">
    <property type="entry name" value="S-adenosyl-L-methionine-dependent methyltransferases"/>
    <property type="match status" value="1"/>
</dbReference>
<feature type="binding site" evidence="4">
    <location>
        <position position="156"/>
    </location>
    <ligand>
        <name>S-adenosyl-L-methionine</name>
        <dbReference type="ChEBI" id="CHEBI:59789"/>
    </ligand>
</feature>
<dbReference type="Gene3D" id="3.40.50.150">
    <property type="entry name" value="Vaccinia Virus protein VP39"/>
    <property type="match status" value="1"/>
</dbReference>
<comment type="catalytic activity">
    <reaction evidence="4">
        <text>L-glutaminyl-[peptide chain release factor] + S-adenosyl-L-methionine = N(5)-methyl-L-glutaminyl-[peptide chain release factor] + S-adenosyl-L-homocysteine + H(+)</text>
        <dbReference type="Rhea" id="RHEA:42896"/>
        <dbReference type="Rhea" id="RHEA-COMP:10271"/>
        <dbReference type="Rhea" id="RHEA-COMP:10272"/>
        <dbReference type="ChEBI" id="CHEBI:15378"/>
        <dbReference type="ChEBI" id="CHEBI:30011"/>
        <dbReference type="ChEBI" id="CHEBI:57856"/>
        <dbReference type="ChEBI" id="CHEBI:59789"/>
        <dbReference type="ChEBI" id="CHEBI:61891"/>
        <dbReference type="EC" id="2.1.1.297"/>
    </reaction>
</comment>
<reference evidence="6" key="2">
    <citation type="submission" date="2020-09" db="EMBL/GenBank/DDBJ databases">
        <authorList>
            <person name="Sun Q."/>
            <person name="Zhou Y."/>
        </authorList>
    </citation>
    <scope>NUCLEOTIDE SEQUENCE</scope>
    <source>
        <strain evidence="6">CGMCC 1.12827</strain>
    </source>
</reference>
<dbReference type="RefSeq" id="WP_188584564.1">
    <property type="nucleotide sequence ID" value="NZ_BMGC01000001.1"/>
</dbReference>
<evidence type="ECO:0000256" key="3">
    <source>
        <dbReference type="ARBA" id="ARBA00022691"/>
    </source>
</evidence>
<evidence type="ECO:0000313" key="7">
    <source>
        <dbReference type="Proteomes" id="UP000621454"/>
    </source>
</evidence>
<dbReference type="InterPro" id="IPR002052">
    <property type="entry name" value="DNA_methylase_N6_adenine_CS"/>
</dbReference>
<dbReference type="AlphaFoldDB" id="A0A916SSX5"/>
<evidence type="ECO:0000313" key="6">
    <source>
        <dbReference type="EMBL" id="GGB16107.1"/>
    </source>
</evidence>
<feature type="binding site" evidence="4">
    <location>
        <begin position="207"/>
        <end position="210"/>
    </location>
    <ligand>
        <name>substrate</name>
    </ligand>
</feature>
<dbReference type="CDD" id="cd02440">
    <property type="entry name" value="AdoMet_MTases"/>
    <property type="match status" value="1"/>
</dbReference>
<comment type="caution">
    <text evidence="6">The sequence shown here is derived from an EMBL/GenBank/DDBJ whole genome shotgun (WGS) entry which is preliminary data.</text>
</comment>
<evidence type="ECO:0000256" key="4">
    <source>
        <dbReference type="HAMAP-Rule" id="MF_02126"/>
    </source>
</evidence>
<evidence type="ECO:0000256" key="1">
    <source>
        <dbReference type="ARBA" id="ARBA00022603"/>
    </source>
</evidence>
<keyword evidence="2 4" id="KW-0808">Transferase</keyword>
<dbReference type="PANTHER" id="PTHR18895:SF74">
    <property type="entry name" value="MTRF1L RELEASE FACTOR GLUTAMINE METHYLTRANSFERASE"/>
    <property type="match status" value="1"/>
</dbReference>
<dbReference type="EMBL" id="BMGC01000001">
    <property type="protein sequence ID" value="GGB16107.1"/>
    <property type="molecule type" value="Genomic_DNA"/>
</dbReference>
<dbReference type="InterPro" id="IPR040758">
    <property type="entry name" value="PrmC_N"/>
</dbReference>
<dbReference type="PROSITE" id="PS51318">
    <property type="entry name" value="TAT"/>
    <property type="match status" value="1"/>
</dbReference>
<dbReference type="InterPro" id="IPR004556">
    <property type="entry name" value="HemK-like"/>
</dbReference>
<accession>A0A916SSX5</accession>
<dbReference type="EC" id="2.1.1.297" evidence="4"/>
<keyword evidence="7" id="KW-1185">Reference proteome</keyword>
<dbReference type="InterPro" id="IPR019874">
    <property type="entry name" value="RF_methyltr_PrmC"/>
</dbReference>
<dbReference type="Pfam" id="PF17827">
    <property type="entry name" value="PrmC_N"/>
    <property type="match status" value="1"/>
</dbReference>
<gene>
    <name evidence="4 6" type="primary">prmC</name>
    <name evidence="6" type="ORF">GCM10011489_00300</name>
</gene>
<dbReference type="GO" id="GO:0032259">
    <property type="term" value="P:methylation"/>
    <property type="evidence" value="ECO:0007669"/>
    <property type="project" value="UniProtKB-KW"/>
</dbReference>
<feature type="binding site" evidence="4">
    <location>
        <position position="207"/>
    </location>
    <ligand>
        <name>S-adenosyl-L-methionine</name>
        <dbReference type="ChEBI" id="CHEBI:59789"/>
    </ligand>
</feature>
<keyword evidence="1 4" id="KW-0489">Methyltransferase</keyword>
<feature type="domain" description="Release factor glutamine methyltransferase N-terminal" evidence="5">
    <location>
        <begin position="23"/>
        <end position="90"/>
    </location>
</feature>
<dbReference type="Gene3D" id="1.10.8.10">
    <property type="entry name" value="DNA helicase RuvA subunit, C-terminal domain"/>
    <property type="match status" value="1"/>
</dbReference>
<dbReference type="Proteomes" id="UP000621454">
    <property type="component" value="Unassembled WGS sequence"/>
</dbReference>
<dbReference type="NCBIfam" id="TIGR03534">
    <property type="entry name" value="RF_mod_PrmC"/>
    <property type="match status" value="1"/>
</dbReference>